<dbReference type="InterPro" id="IPR008201">
    <property type="entry name" value="HepT-like"/>
</dbReference>
<dbReference type="RefSeq" id="WP_214545081.1">
    <property type="nucleotide sequence ID" value="NZ_JAHEWS010000020.1"/>
</dbReference>
<accession>A0ABS5VGR6</accession>
<keyword evidence="7" id="KW-1185">Reference proteome</keyword>
<dbReference type="EMBL" id="JAHEWS010000020">
    <property type="protein sequence ID" value="MBT1588689.1"/>
    <property type="molecule type" value="Genomic_DNA"/>
</dbReference>
<gene>
    <name evidence="6" type="ORF">KK097_12780</name>
</gene>
<dbReference type="PANTHER" id="PTHR34139:SF1">
    <property type="entry name" value="RNASE MJ1380-RELATED"/>
    <property type="match status" value="1"/>
</dbReference>
<comment type="caution">
    <text evidence="6">The sequence shown here is derived from an EMBL/GenBank/DDBJ whole genome shotgun (WGS) entry which is preliminary data.</text>
</comment>
<keyword evidence="4" id="KW-0547">Nucleotide-binding</keyword>
<evidence type="ECO:0000256" key="4">
    <source>
        <dbReference type="ARBA" id="ARBA00022741"/>
    </source>
</evidence>
<organism evidence="6 7">
    <name type="scientific">Curtobacterium aurantiacum</name>
    <dbReference type="NCBI Taxonomy" id="3236919"/>
    <lineage>
        <taxon>Bacteria</taxon>
        <taxon>Bacillati</taxon>
        <taxon>Actinomycetota</taxon>
        <taxon>Actinomycetes</taxon>
        <taxon>Micrococcales</taxon>
        <taxon>Microbacteriaceae</taxon>
        <taxon>Curtobacterium</taxon>
    </lineage>
</organism>
<evidence type="ECO:0000256" key="2">
    <source>
        <dbReference type="ARBA" id="ARBA00022649"/>
    </source>
</evidence>
<protein>
    <submittedName>
        <fullName evidence="6">DUF86 domain-containing protein</fullName>
    </submittedName>
</protein>
<dbReference type="InterPro" id="IPR051813">
    <property type="entry name" value="HepT_RNase_toxin"/>
</dbReference>
<name>A0ABS5VGR6_9MICO</name>
<sequence>MIPVAGRDVRDRLDDVIRACEAIRRYVDDERLPEDLVHDAVRMRLVEIGEAVRVLPAAVTAVEPSIPWLRVSDLGERLTRRYFDTTRALVFGTARTDVPHLAAAARRLRAAHP</sequence>
<proteinExistence type="predicted"/>
<evidence type="ECO:0000256" key="1">
    <source>
        <dbReference type="ARBA" id="ARBA00022553"/>
    </source>
</evidence>
<reference evidence="6 7" key="1">
    <citation type="submission" date="2021-05" db="EMBL/GenBank/DDBJ databases">
        <title>Whole genome sequence of Curtobacterium flaccumfaciens pv. flaccumfaciens strain CFBP 8819.</title>
        <authorList>
            <person name="Osdaghi E."/>
            <person name="Taghouti G."/>
            <person name="Portier P."/>
            <person name="Fazliarab A."/>
            <person name="Taghavi S.M."/>
            <person name="Briand M."/>
            <person name="Le-Saux M."/>
            <person name="Jacques M.-A."/>
        </authorList>
    </citation>
    <scope>NUCLEOTIDE SEQUENCE [LARGE SCALE GENOMIC DNA]</scope>
    <source>
        <strain evidence="6 7">CFBP 8819</strain>
    </source>
</reference>
<keyword evidence="3" id="KW-0540">Nuclease</keyword>
<evidence type="ECO:0000313" key="7">
    <source>
        <dbReference type="Proteomes" id="UP001519641"/>
    </source>
</evidence>
<evidence type="ECO:0000256" key="5">
    <source>
        <dbReference type="ARBA" id="ARBA00022801"/>
    </source>
</evidence>
<evidence type="ECO:0000256" key="3">
    <source>
        <dbReference type="ARBA" id="ARBA00022722"/>
    </source>
</evidence>
<evidence type="ECO:0000313" key="6">
    <source>
        <dbReference type="EMBL" id="MBT1588689.1"/>
    </source>
</evidence>
<keyword evidence="5" id="KW-0378">Hydrolase</keyword>
<keyword evidence="1" id="KW-0597">Phosphoprotein</keyword>
<dbReference type="PANTHER" id="PTHR34139">
    <property type="entry name" value="UPF0331 PROTEIN MJ0127"/>
    <property type="match status" value="1"/>
</dbReference>
<dbReference type="Proteomes" id="UP001519641">
    <property type="component" value="Unassembled WGS sequence"/>
</dbReference>
<dbReference type="Pfam" id="PF01934">
    <property type="entry name" value="HepT-like"/>
    <property type="match status" value="1"/>
</dbReference>
<keyword evidence="2" id="KW-1277">Toxin-antitoxin system</keyword>